<dbReference type="InterPro" id="IPR006580">
    <property type="entry name" value="Znf_TTF"/>
</dbReference>
<dbReference type="GeneTree" id="ENSGT00940000154356"/>
<dbReference type="Proteomes" id="UP000008672">
    <property type="component" value="Unassembled WGS sequence"/>
</dbReference>
<dbReference type="SMART" id="SM00597">
    <property type="entry name" value="ZnF_TTF"/>
    <property type="match status" value="1"/>
</dbReference>
<dbReference type="PANTHER" id="PTHR45749:SF35">
    <property type="entry name" value="AC-LIKE TRANSPOSASE-RELATED"/>
    <property type="match status" value="1"/>
</dbReference>
<dbReference type="PANTHER" id="PTHR45749">
    <property type="match status" value="1"/>
</dbReference>
<reference evidence="2" key="3">
    <citation type="submission" date="2025-09" db="UniProtKB">
        <authorList>
            <consortium name="Ensembl"/>
        </authorList>
    </citation>
    <scope>IDENTIFICATION</scope>
</reference>
<keyword evidence="3" id="KW-1185">Reference proteome</keyword>
<dbReference type="HOGENOM" id="CLU_006175_4_3_1"/>
<feature type="domain" description="TTF-type" evidence="1">
    <location>
        <begin position="36"/>
        <end position="118"/>
    </location>
</feature>
<accession>H3ATE8</accession>
<dbReference type="Ensembl" id="ENSLACT00000013014.1">
    <property type="protein sequence ID" value="ENSLACP00000012919.1"/>
    <property type="gene ID" value="ENSLACG00000011377.1"/>
</dbReference>
<reference evidence="2" key="2">
    <citation type="submission" date="2025-08" db="UniProtKB">
        <authorList>
            <consortium name="Ensembl"/>
        </authorList>
    </citation>
    <scope>IDENTIFICATION</scope>
</reference>
<dbReference type="Pfam" id="PF05699">
    <property type="entry name" value="Dimer_Tnp_hAT"/>
    <property type="match status" value="1"/>
</dbReference>
<dbReference type="STRING" id="7897.ENSLACP00000012919"/>
<evidence type="ECO:0000313" key="3">
    <source>
        <dbReference type="Proteomes" id="UP000008672"/>
    </source>
</evidence>
<sequence>DPGEWPEVVGDALRVDLVKKGPKKIKAVPEYEFPQDNKKKLNNGEKVERSWLVYSKAKNTVFCFTCKLFRSTVIKLTKDGYCTWRELSRALRDHEVSNGHMKAMQQWKQLSIWLKSEILTTIDAHSQRTHDMEQLHWRASLDWIIVIVQFLAERNLTLHGNVDRLFEPHNGNFLGQVELMAKYEAVMAEHLRHIQSKEIHDHYLGKTIQNEIISLLAKKISEKIKQHIIQAKYYSIILDYTSDTSRKEQLSVCIRVVEAEDTINISEHFMDFLTVSDTTGAGLTEVLLTFLQEQGIKADLIICDAAHSSKNAISFLGYLQRIYTFYAASTHRWETLRKYCKLIPKPLGDTCWEYKVDNTKVLRHQSSQVQKALLKIREKNGAAFTEAQSLANKVGSFRFLTCLVIWHEILTEINRISKYLQDPKVEIGTALDMIDAAYYLENGFEKAKYVATELADSLGIHPEFLLQPKRSSDCESGDEPIENAQQYFKAYRLVHIAPNSLDDRFQLMEKHGKLFGFLYSIKDLEGIDADHLNKQCMDLQLALTGTEEVSDVDGIDLANELHSLSKILPTNCTTSLDALCYIHKSDLVEIYPNVSVALRVALTVPVIVASAEHSFSKLKLLKSHLRSNMSQERLRGLALIFIEHAVRKTLDYSELIETFAAEKSHKATF</sequence>
<name>H3ATE8_LATCH</name>
<proteinExistence type="predicted"/>
<dbReference type="AlphaFoldDB" id="H3ATE8"/>
<evidence type="ECO:0000259" key="1">
    <source>
        <dbReference type="SMART" id="SM00597"/>
    </source>
</evidence>
<dbReference type="GO" id="GO:0046983">
    <property type="term" value="F:protein dimerization activity"/>
    <property type="evidence" value="ECO:0007669"/>
    <property type="project" value="InterPro"/>
</dbReference>
<dbReference type="InParanoid" id="H3ATE8"/>
<organism evidence="2 3">
    <name type="scientific">Latimeria chalumnae</name>
    <name type="common">Coelacanth</name>
    <dbReference type="NCBI Taxonomy" id="7897"/>
    <lineage>
        <taxon>Eukaryota</taxon>
        <taxon>Metazoa</taxon>
        <taxon>Chordata</taxon>
        <taxon>Craniata</taxon>
        <taxon>Vertebrata</taxon>
        <taxon>Euteleostomi</taxon>
        <taxon>Coelacanthiformes</taxon>
        <taxon>Coelacanthidae</taxon>
        <taxon>Latimeria</taxon>
    </lineage>
</organism>
<dbReference type="EMBL" id="AFYH01043942">
    <property type="status" value="NOT_ANNOTATED_CDS"/>
    <property type="molecule type" value="Genomic_DNA"/>
</dbReference>
<protein>
    <recommendedName>
        <fullName evidence="1">TTF-type domain-containing protein</fullName>
    </recommendedName>
</protein>
<evidence type="ECO:0000313" key="2">
    <source>
        <dbReference type="Ensembl" id="ENSLACP00000012919.1"/>
    </source>
</evidence>
<reference evidence="3" key="1">
    <citation type="submission" date="2011-08" db="EMBL/GenBank/DDBJ databases">
        <title>The draft genome of Latimeria chalumnae.</title>
        <authorList>
            <person name="Di Palma F."/>
            <person name="Alfoldi J."/>
            <person name="Johnson J."/>
            <person name="Berlin A."/>
            <person name="Gnerre S."/>
            <person name="Jaffe D."/>
            <person name="MacCallum I."/>
            <person name="Young S."/>
            <person name="Walker B.J."/>
            <person name="Lander E."/>
            <person name="Lindblad-Toh K."/>
        </authorList>
    </citation>
    <scope>NUCLEOTIDE SEQUENCE [LARGE SCALE GENOMIC DNA]</scope>
    <source>
        <strain evidence="3">Wild caught</strain>
    </source>
</reference>
<dbReference type="InterPro" id="IPR008906">
    <property type="entry name" value="HATC_C_dom"/>
</dbReference>
<dbReference type="eggNOG" id="ENOG502QPQD">
    <property type="taxonomic scope" value="Eukaryota"/>
</dbReference>
<dbReference type="OMA" id="EPHNGNF"/>